<dbReference type="Proteomes" id="UP000526184">
    <property type="component" value="Unassembled WGS sequence"/>
</dbReference>
<dbReference type="Pfam" id="PF16916">
    <property type="entry name" value="ZT_dimer"/>
    <property type="match status" value="1"/>
</dbReference>
<dbReference type="PANTHER" id="PTHR11562">
    <property type="entry name" value="CATION EFFLUX PROTEIN/ ZINC TRANSPORTER"/>
    <property type="match status" value="1"/>
</dbReference>
<dbReference type="OrthoDB" id="9809646at2"/>
<feature type="domain" description="Cation efflux protein cytoplasmic" evidence="10">
    <location>
        <begin position="222"/>
        <end position="297"/>
    </location>
</feature>
<feature type="transmembrane region" description="Helical" evidence="8">
    <location>
        <begin position="25"/>
        <end position="50"/>
    </location>
</feature>
<feature type="domain" description="Cation efflux protein transmembrane" evidence="9">
    <location>
        <begin position="25"/>
        <end position="218"/>
    </location>
</feature>
<feature type="transmembrane region" description="Helical" evidence="8">
    <location>
        <begin position="56"/>
        <end position="75"/>
    </location>
</feature>
<keyword evidence="12" id="KW-1185">Reference proteome</keyword>
<dbReference type="GO" id="GO:0005385">
    <property type="term" value="F:zinc ion transmembrane transporter activity"/>
    <property type="evidence" value="ECO:0007669"/>
    <property type="project" value="TreeGrafter"/>
</dbReference>
<dbReference type="GO" id="GO:0005886">
    <property type="term" value="C:plasma membrane"/>
    <property type="evidence" value="ECO:0007669"/>
    <property type="project" value="TreeGrafter"/>
</dbReference>
<keyword evidence="6" id="KW-0406">Ion transport</keyword>
<feature type="transmembrane region" description="Helical" evidence="8">
    <location>
        <begin position="87"/>
        <end position="111"/>
    </location>
</feature>
<evidence type="ECO:0000259" key="10">
    <source>
        <dbReference type="Pfam" id="PF16916"/>
    </source>
</evidence>
<feature type="transmembrane region" description="Helical" evidence="8">
    <location>
        <begin position="123"/>
        <end position="150"/>
    </location>
</feature>
<evidence type="ECO:0000256" key="7">
    <source>
        <dbReference type="ARBA" id="ARBA00023136"/>
    </source>
</evidence>
<comment type="subcellular location">
    <subcellularLocation>
        <location evidence="1">Membrane</location>
        <topology evidence="1">Multi-pass membrane protein</topology>
    </subcellularLocation>
</comment>
<keyword evidence="4 8" id="KW-0812">Transmembrane</keyword>
<dbReference type="PANTHER" id="PTHR11562:SF17">
    <property type="entry name" value="RE54080P-RELATED"/>
    <property type="match status" value="1"/>
</dbReference>
<comment type="caution">
    <text evidence="11">The sequence shown here is derived from an EMBL/GenBank/DDBJ whole genome shotgun (WGS) entry which is preliminary data.</text>
</comment>
<dbReference type="SUPFAM" id="SSF161111">
    <property type="entry name" value="Cation efflux protein transmembrane domain-like"/>
    <property type="match status" value="1"/>
</dbReference>
<evidence type="ECO:0000256" key="2">
    <source>
        <dbReference type="ARBA" id="ARBA00008873"/>
    </source>
</evidence>
<evidence type="ECO:0000256" key="8">
    <source>
        <dbReference type="SAM" id="Phobius"/>
    </source>
</evidence>
<dbReference type="EMBL" id="JABMKT010000018">
    <property type="protein sequence ID" value="NYV27992.1"/>
    <property type="molecule type" value="Genomic_DNA"/>
</dbReference>
<dbReference type="InterPro" id="IPR027470">
    <property type="entry name" value="Cation_efflux_CTD"/>
</dbReference>
<gene>
    <name evidence="11" type="ORF">HP397_04080</name>
</gene>
<proteinExistence type="inferred from homology"/>
<accession>A0A7Z0PG81</accession>
<dbReference type="AlphaFoldDB" id="A0A7Z0PG81"/>
<dbReference type="Gene3D" id="1.20.1510.10">
    <property type="entry name" value="Cation efflux protein transmembrane domain"/>
    <property type="match status" value="1"/>
</dbReference>
<dbReference type="InterPro" id="IPR058533">
    <property type="entry name" value="Cation_efflux_TM"/>
</dbReference>
<evidence type="ECO:0000256" key="3">
    <source>
        <dbReference type="ARBA" id="ARBA00022448"/>
    </source>
</evidence>
<evidence type="ECO:0000313" key="12">
    <source>
        <dbReference type="Proteomes" id="UP000526184"/>
    </source>
</evidence>
<feature type="transmembrane region" description="Helical" evidence="8">
    <location>
        <begin position="188"/>
        <end position="210"/>
    </location>
</feature>
<evidence type="ECO:0000256" key="6">
    <source>
        <dbReference type="ARBA" id="ARBA00023065"/>
    </source>
</evidence>
<dbReference type="NCBIfam" id="TIGR01297">
    <property type="entry name" value="CDF"/>
    <property type="match status" value="1"/>
</dbReference>
<dbReference type="InterPro" id="IPR027469">
    <property type="entry name" value="Cation_efflux_TMD_sf"/>
</dbReference>
<organism evidence="11 12">
    <name type="scientific">Streptobacillus felis</name>
    <dbReference type="NCBI Taxonomy" id="1384509"/>
    <lineage>
        <taxon>Bacteria</taxon>
        <taxon>Fusobacteriati</taxon>
        <taxon>Fusobacteriota</taxon>
        <taxon>Fusobacteriia</taxon>
        <taxon>Fusobacteriales</taxon>
        <taxon>Leptotrichiaceae</taxon>
        <taxon>Streptobacillus</taxon>
    </lineage>
</organism>
<evidence type="ECO:0000259" key="9">
    <source>
        <dbReference type="Pfam" id="PF01545"/>
    </source>
</evidence>
<dbReference type="SUPFAM" id="SSF160240">
    <property type="entry name" value="Cation efflux protein cytoplasmic domain-like"/>
    <property type="match status" value="1"/>
</dbReference>
<evidence type="ECO:0000256" key="4">
    <source>
        <dbReference type="ARBA" id="ARBA00022692"/>
    </source>
</evidence>
<dbReference type="InterPro" id="IPR002524">
    <property type="entry name" value="Cation_efflux"/>
</dbReference>
<dbReference type="InterPro" id="IPR050681">
    <property type="entry name" value="CDF/SLC30A"/>
</dbReference>
<dbReference type="RefSeq" id="WP_067321792.1">
    <property type="nucleotide sequence ID" value="NZ_CBCRWS010000034.1"/>
</dbReference>
<evidence type="ECO:0000256" key="1">
    <source>
        <dbReference type="ARBA" id="ARBA00004141"/>
    </source>
</evidence>
<reference evidence="11 12" key="1">
    <citation type="submission" date="2020-05" db="EMBL/GenBank/DDBJ databases">
        <title>Streptobacillus felis strain LHL191014123.</title>
        <authorList>
            <person name="Fawzy A."/>
            <person name="Rau J."/>
            <person name="Risse K."/>
            <person name="Schauerte N."/>
            <person name="Geiger C."/>
            <person name="Blom J."/>
            <person name="Imirzalioglu C."/>
            <person name="Falgenhauer J."/>
            <person name="Bach A."/>
            <person name="Herden C."/>
            <person name="Eisenberg T."/>
        </authorList>
    </citation>
    <scope>NUCLEOTIDE SEQUENCE [LARGE SCALE GENOMIC DNA]</scope>
    <source>
        <strain evidence="11 12">LHL191014123</strain>
    </source>
</reference>
<name>A0A7Z0PG81_9FUSO</name>
<dbReference type="InterPro" id="IPR036837">
    <property type="entry name" value="Cation_efflux_CTD_sf"/>
</dbReference>
<feature type="transmembrane region" description="Helical" evidence="8">
    <location>
        <begin position="162"/>
        <end position="182"/>
    </location>
</feature>
<keyword evidence="5 8" id="KW-1133">Transmembrane helix</keyword>
<evidence type="ECO:0000313" key="11">
    <source>
        <dbReference type="EMBL" id="NYV27992.1"/>
    </source>
</evidence>
<comment type="similarity">
    <text evidence="2">Belongs to the cation diffusion facilitator (CDF) transporter (TC 2.A.4) family. SLC30A subfamily.</text>
</comment>
<evidence type="ECO:0000256" key="5">
    <source>
        <dbReference type="ARBA" id="ARBA00022989"/>
    </source>
</evidence>
<keyword evidence="7 8" id="KW-0472">Membrane</keyword>
<sequence length="308" mass="34814">MKKNIEFNYHHAKHYKVQKQSKKTLWISLLLTTVFALLELFGGIFSGSLALVSDSFHMISDVIALIFSMIAIYYASKKPTEKYTYGYLRVEIIAAFLNGLALVVIAIGIIYEAIKRVINPQEINFTLMITIAIIGLIINIILTFVLMNSLKHEDNLNIKSALWHFLGDLLNSVGVIITGFLVKYTGIVLLDPIISAVISIVIMTGGIKIIKKSLNILMEAVPEELNADNIRKSILEVENIENIHEFHLWSISEGLTSLSFHVILKEYKGVDDYSIIKKISDMLKEKYGIEHVTIQIENPEINIHEDEI</sequence>
<keyword evidence="3" id="KW-0813">Transport</keyword>
<protein>
    <submittedName>
        <fullName evidence="11">Cation transporter</fullName>
    </submittedName>
</protein>
<dbReference type="Pfam" id="PF01545">
    <property type="entry name" value="Cation_efflux"/>
    <property type="match status" value="1"/>
</dbReference>